<dbReference type="InterPro" id="IPR036749">
    <property type="entry name" value="Expansin_CBD_sf"/>
</dbReference>
<reference evidence="5 6" key="1">
    <citation type="journal article" date="2024" name="Nat. Commun.">
        <title>Phylogenomics reveals the evolutionary origins of lichenization in chlorophyte algae.</title>
        <authorList>
            <person name="Puginier C."/>
            <person name="Libourel C."/>
            <person name="Otte J."/>
            <person name="Skaloud P."/>
            <person name="Haon M."/>
            <person name="Grisel S."/>
            <person name="Petersen M."/>
            <person name="Berrin J.G."/>
            <person name="Delaux P.M."/>
            <person name="Dal Grande F."/>
            <person name="Keller J."/>
        </authorList>
    </citation>
    <scope>NUCLEOTIDE SEQUENCE [LARGE SCALE GENOMIC DNA]</scope>
    <source>
        <strain evidence="5 6">SAG 2036</strain>
    </source>
</reference>
<dbReference type="PANTHER" id="PTHR31836:SF21">
    <property type="entry name" value="EXPANSIN-LIKE PROTEIN 7"/>
    <property type="match status" value="1"/>
</dbReference>
<organism evidence="5 6">
    <name type="scientific">Symbiochloris irregularis</name>
    <dbReference type="NCBI Taxonomy" id="706552"/>
    <lineage>
        <taxon>Eukaryota</taxon>
        <taxon>Viridiplantae</taxon>
        <taxon>Chlorophyta</taxon>
        <taxon>core chlorophytes</taxon>
        <taxon>Trebouxiophyceae</taxon>
        <taxon>Trebouxiales</taxon>
        <taxon>Trebouxiaceae</taxon>
        <taxon>Symbiochloris</taxon>
    </lineage>
</organism>
<evidence type="ECO:0000259" key="4">
    <source>
        <dbReference type="PROSITE" id="PS51670"/>
    </source>
</evidence>
<accession>A0AAW1PM91</accession>
<feature type="region of interest" description="Disordered" evidence="2">
    <location>
        <begin position="246"/>
        <end position="354"/>
    </location>
</feature>
<dbReference type="InterPro" id="IPR003582">
    <property type="entry name" value="ShKT_dom"/>
</dbReference>
<dbReference type="PROSITE" id="PS51670">
    <property type="entry name" value="SHKT"/>
    <property type="match status" value="1"/>
</dbReference>
<dbReference type="SUPFAM" id="SSF49590">
    <property type="entry name" value="PHL pollen allergen"/>
    <property type="match status" value="1"/>
</dbReference>
<keyword evidence="6" id="KW-1185">Reference proteome</keyword>
<dbReference type="InterPro" id="IPR051477">
    <property type="entry name" value="Expansin_CellWall"/>
</dbReference>
<dbReference type="Gene3D" id="2.60.40.760">
    <property type="entry name" value="Expansin, cellulose-binding-like domain"/>
    <property type="match status" value="1"/>
</dbReference>
<sequence length="408" mass="43516">MSSRWLAVVAAQILLQLFCGAQGQAPQFGQPYQGDATYYGTQPNGLGACSFQDSNAATLPWTYGTTYGVAMNNPQWGNSLPCGMCIALIGAGTGAGPAQYEPSAGFYQYTIVRDLCPECQPGDLDMAQNGDGRWQINWYPVQCNVTNTPFYYSFQGSNTWYLKMQVSNTRVPVQSVQIKAGTPNFLTMQRTRDNYFLIANTAGFSFPAQVIVTSILGDTVNDVVTGGPVGTFVGAAQFPVSASYETVGGSTNAQTQVVTRSPPPASSSPPPRSVPATSPPPRSVPAPPPPQSPKLFPPPPMTIARPPPPRPATSSQVLPSVVPSGYPPLSTYSSYAPQTNATAATPPQRQHHQPHLLKAYPPTSPSAACTDVPTSDGYTCAQQASWGKCNESWMINNKWCAKTCGRCK</sequence>
<proteinExistence type="predicted"/>
<name>A0AAW1PM91_9CHLO</name>
<dbReference type="EMBL" id="JALJOQ010000017">
    <property type="protein sequence ID" value="KAK9809656.1"/>
    <property type="molecule type" value="Genomic_DNA"/>
</dbReference>
<dbReference type="PANTHER" id="PTHR31836">
    <property type="match status" value="1"/>
</dbReference>
<gene>
    <name evidence="5" type="ORF">WJX73_001079</name>
</gene>
<dbReference type="InterPro" id="IPR036908">
    <property type="entry name" value="RlpA-like_sf"/>
</dbReference>
<evidence type="ECO:0000313" key="5">
    <source>
        <dbReference type="EMBL" id="KAK9809656.1"/>
    </source>
</evidence>
<feature type="compositionally biased region" description="Low complexity" evidence="2">
    <location>
        <begin position="336"/>
        <end position="348"/>
    </location>
</feature>
<evidence type="ECO:0000313" key="6">
    <source>
        <dbReference type="Proteomes" id="UP001465755"/>
    </source>
</evidence>
<evidence type="ECO:0000256" key="1">
    <source>
        <dbReference type="ARBA" id="ARBA00022729"/>
    </source>
</evidence>
<dbReference type="SUPFAM" id="SSF50685">
    <property type="entry name" value="Barwin-like endoglucanases"/>
    <property type="match status" value="1"/>
</dbReference>
<protein>
    <recommendedName>
        <fullName evidence="4">ShKT domain-containing protein</fullName>
    </recommendedName>
</protein>
<comment type="caution">
    <text evidence="5">The sequence shown here is derived from an EMBL/GenBank/DDBJ whole genome shotgun (WGS) entry which is preliminary data.</text>
</comment>
<dbReference type="AlphaFoldDB" id="A0AAW1PM91"/>
<evidence type="ECO:0000256" key="2">
    <source>
        <dbReference type="SAM" id="MobiDB-lite"/>
    </source>
</evidence>
<keyword evidence="1 3" id="KW-0732">Signal</keyword>
<feature type="domain" description="ShKT" evidence="4">
    <location>
        <begin position="369"/>
        <end position="407"/>
    </location>
</feature>
<feature type="signal peptide" evidence="3">
    <location>
        <begin position="1"/>
        <end position="23"/>
    </location>
</feature>
<feature type="compositionally biased region" description="Polar residues" evidence="2">
    <location>
        <begin position="248"/>
        <end position="259"/>
    </location>
</feature>
<dbReference type="Gene3D" id="2.40.40.10">
    <property type="entry name" value="RlpA-like domain"/>
    <property type="match status" value="1"/>
</dbReference>
<feature type="chain" id="PRO_5043430211" description="ShKT domain-containing protein" evidence="3">
    <location>
        <begin position="24"/>
        <end position="408"/>
    </location>
</feature>
<feature type="compositionally biased region" description="Pro residues" evidence="2">
    <location>
        <begin position="261"/>
        <end position="311"/>
    </location>
</feature>
<evidence type="ECO:0000256" key="3">
    <source>
        <dbReference type="SAM" id="SignalP"/>
    </source>
</evidence>
<dbReference type="CDD" id="cd22271">
    <property type="entry name" value="DPBB_EXP_N-like"/>
    <property type="match status" value="1"/>
</dbReference>
<dbReference type="Proteomes" id="UP001465755">
    <property type="component" value="Unassembled WGS sequence"/>
</dbReference>